<evidence type="ECO:0000313" key="10">
    <source>
        <dbReference type="EMBL" id="KGD75326.1"/>
    </source>
</evidence>
<dbReference type="eggNOG" id="COG0169">
    <property type="taxonomic scope" value="Bacteria"/>
</dbReference>
<dbReference type="SUPFAM" id="SSF53223">
    <property type="entry name" value="Aminoacid dehydrogenase-like, N-terminal domain"/>
    <property type="match status" value="1"/>
</dbReference>
<gene>
    <name evidence="10" type="ORF">HA49_08890</name>
</gene>
<dbReference type="STRING" id="642227.HA49_08890"/>
<dbReference type="GO" id="GO:0009073">
    <property type="term" value="P:aromatic amino acid family biosynthetic process"/>
    <property type="evidence" value="ECO:0007669"/>
    <property type="project" value="UniProtKB-KW"/>
</dbReference>
<dbReference type="GO" id="GO:0019632">
    <property type="term" value="P:shikimate metabolic process"/>
    <property type="evidence" value="ECO:0007669"/>
    <property type="project" value="TreeGrafter"/>
</dbReference>
<dbReference type="RefSeq" id="WP_038019497.1">
    <property type="nucleotide sequence ID" value="NZ_JPKR02000004.1"/>
</dbReference>
<evidence type="ECO:0000256" key="7">
    <source>
        <dbReference type="ARBA" id="ARBA00049442"/>
    </source>
</evidence>
<dbReference type="InterPro" id="IPR022893">
    <property type="entry name" value="Shikimate_DH_fam"/>
</dbReference>
<dbReference type="SUPFAM" id="SSF51735">
    <property type="entry name" value="NAD(P)-binding Rossmann-fold domains"/>
    <property type="match status" value="1"/>
</dbReference>
<comment type="caution">
    <text evidence="10">The sequence shown here is derived from an EMBL/GenBank/DDBJ whole genome shotgun (WGS) entry which is preliminary data.</text>
</comment>
<evidence type="ECO:0000256" key="3">
    <source>
        <dbReference type="ARBA" id="ARBA00022605"/>
    </source>
</evidence>
<evidence type="ECO:0000256" key="5">
    <source>
        <dbReference type="ARBA" id="ARBA00023002"/>
    </source>
</evidence>
<dbReference type="Proteomes" id="UP000029577">
    <property type="component" value="Unassembled WGS sequence"/>
</dbReference>
<dbReference type="Gene3D" id="3.40.50.720">
    <property type="entry name" value="NAD(P)-binding Rossmann-like Domain"/>
    <property type="match status" value="1"/>
</dbReference>
<dbReference type="OrthoDB" id="9792692at2"/>
<dbReference type="PANTHER" id="PTHR21089:SF1">
    <property type="entry name" value="BIFUNCTIONAL 3-DEHYDROQUINATE DEHYDRATASE_SHIKIMATE DEHYDROGENASE, CHLOROPLASTIC"/>
    <property type="match status" value="1"/>
</dbReference>
<dbReference type="UniPathway" id="UPA00053">
    <property type="reaction ID" value="UER00087"/>
</dbReference>
<dbReference type="Pfam" id="PF01488">
    <property type="entry name" value="Shikimate_DH"/>
    <property type="match status" value="1"/>
</dbReference>
<dbReference type="InterPro" id="IPR006151">
    <property type="entry name" value="Shikm_DH/Glu-tRNA_Rdtase"/>
</dbReference>
<reference evidence="10" key="1">
    <citation type="submission" date="2014-12" db="EMBL/GenBank/DDBJ databases">
        <title>The draft genome of the Tatumella morbirosei type strain, LMG23360T isolated from pineapple rot.</title>
        <authorList>
            <person name="Smits T.H."/>
            <person name="Palmer M."/>
            <person name="Venter S.N."/>
            <person name="Duffy B."/>
            <person name="Steenkamp E.T."/>
            <person name="Chan W.Y."/>
            <person name="Coutinho T.A."/>
            <person name="Coetzee M.P."/>
            <person name="De Maayer P."/>
        </authorList>
    </citation>
    <scope>NUCLEOTIDE SEQUENCE [LARGE SCALE GENOMIC DNA]</scope>
    <source>
        <strain evidence="10">LMG 23360</strain>
    </source>
</reference>
<comment type="pathway">
    <text evidence="1">Metabolic intermediate biosynthesis; chorismate biosynthesis; chorismate from D-erythrose 4-phosphate and phosphoenolpyruvate: step 4/7.</text>
</comment>
<accession>A0A095TEI4</accession>
<dbReference type="Pfam" id="PF08501">
    <property type="entry name" value="Shikimate_dh_N"/>
    <property type="match status" value="1"/>
</dbReference>
<sequence>MSSVESVSGLTRLLAIIGDPIARVRAPQLINRELISQQRENVLMIPLHVAADGLRETLEGLRHCQNFSGAVITMPHKRAVIDLLDDISPEAQLAGACNVIKRLPDGKLSGTLYDGEGFVAGLQLRGYEVAGKRVYLAGAGGAASAIAHALASHGVTELIIYNRSEPAVLELAANLARHHPGLVVIHGTHSPAHCDIVINATPVGMGEDTEQAFSLQHLAPGTLVCDIIIYPEKTPLLLAAEQAGLPVHTGEAMLSAQISLMLKFMLES</sequence>
<dbReference type="EC" id="1.1.1.25" evidence="2"/>
<keyword evidence="3" id="KW-0028">Amino-acid biosynthesis</keyword>
<name>A0A095TEI4_9GAMM</name>
<comment type="catalytic activity">
    <reaction evidence="7">
        <text>shikimate + NADP(+) = 3-dehydroshikimate + NADPH + H(+)</text>
        <dbReference type="Rhea" id="RHEA:17737"/>
        <dbReference type="ChEBI" id="CHEBI:15378"/>
        <dbReference type="ChEBI" id="CHEBI:16630"/>
        <dbReference type="ChEBI" id="CHEBI:36208"/>
        <dbReference type="ChEBI" id="CHEBI:57783"/>
        <dbReference type="ChEBI" id="CHEBI:58349"/>
        <dbReference type="EC" id="1.1.1.25"/>
    </reaction>
</comment>
<keyword evidence="4" id="KW-0521">NADP</keyword>
<dbReference type="GO" id="GO:0009423">
    <property type="term" value="P:chorismate biosynthetic process"/>
    <property type="evidence" value="ECO:0007669"/>
    <property type="project" value="UniProtKB-UniPathway"/>
</dbReference>
<organism evidence="10 11">
    <name type="scientific">Tatumella morbirosei</name>
    <dbReference type="NCBI Taxonomy" id="642227"/>
    <lineage>
        <taxon>Bacteria</taxon>
        <taxon>Pseudomonadati</taxon>
        <taxon>Pseudomonadota</taxon>
        <taxon>Gammaproteobacteria</taxon>
        <taxon>Enterobacterales</taxon>
        <taxon>Erwiniaceae</taxon>
        <taxon>Tatumella</taxon>
    </lineage>
</organism>
<keyword evidence="5" id="KW-0560">Oxidoreductase</keyword>
<dbReference type="GO" id="GO:0004764">
    <property type="term" value="F:shikimate 3-dehydrogenase (NADP+) activity"/>
    <property type="evidence" value="ECO:0007669"/>
    <property type="project" value="UniProtKB-EC"/>
</dbReference>
<keyword evidence="6" id="KW-0057">Aromatic amino acid biosynthesis</keyword>
<evidence type="ECO:0000256" key="4">
    <source>
        <dbReference type="ARBA" id="ARBA00022857"/>
    </source>
</evidence>
<proteinExistence type="predicted"/>
<evidence type="ECO:0000256" key="2">
    <source>
        <dbReference type="ARBA" id="ARBA00012962"/>
    </source>
</evidence>
<feature type="domain" description="Shikimate dehydrogenase substrate binding N-terminal" evidence="9">
    <location>
        <begin position="16"/>
        <end position="100"/>
    </location>
</feature>
<dbReference type="InterPro" id="IPR046346">
    <property type="entry name" value="Aminoacid_DH-like_N_sf"/>
</dbReference>
<protein>
    <recommendedName>
        <fullName evidence="2">shikimate dehydrogenase (NADP(+))</fullName>
        <ecNumber evidence="2">1.1.1.25</ecNumber>
    </recommendedName>
</protein>
<dbReference type="GO" id="GO:0050661">
    <property type="term" value="F:NADP binding"/>
    <property type="evidence" value="ECO:0007669"/>
    <property type="project" value="TreeGrafter"/>
</dbReference>
<evidence type="ECO:0000256" key="1">
    <source>
        <dbReference type="ARBA" id="ARBA00004871"/>
    </source>
</evidence>
<evidence type="ECO:0000256" key="6">
    <source>
        <dbReference type="ARBA" id="ARBA00023141"/>
    </source>
</evidence>
<evidence type="ECO:0000259" key="9">
    <source>
        <dbReference type="Pfam" id="PF08501"/>
    </source>
</evidence>
<dbReference type="InterPro" id="IPR013708">
    <property type="entry name" value="Shikimate_DH-bd_N"/>
</dbReference>
<dbReference type="EMBL" id="JPKR02000004">
    <property type="protein sequence ID" value="KGD75326.1"/>
    <property type="molecule type" value="Genomic_DNA"/>
</dbReference>
<dbReference type="AlphaFoldDB" id="A0A095TEI4"/>
<dbReference type="GO" id="GO:0005829">
    <property type="term" value="C:cytosol"/>
    <property type="evidence" value="ECO:0007669"/>
    <property type="project" value="TreeGrafter"/>
</dbReference>
<dbReference type="InterPro" id="IPR036291">
    <property type="entry name" value="NAD(P)-bd_dom_sf"/>
</dbReference>
<dbReference type="PANTHER" id="PTHR21089">
    <property type="entry name" value="SHIKIMATE DEHYDROGENASE"/>
    <property type="match status" value="1"/>
</dbReference>
<dbReference type="GO" id="GO:0008652">
    <property type="term" value="P:amino acid biosynthetic process"/>
    <property type="evidence" value="ECO:0007669"/>
    <property type="project" value="UniProtKB-KW"/>
</dbReference>
<evidence type="ECO:0000259" key="8">
    <source>
        <dbReference type="Pfam" id="PF01488"/>
    </source>
</evidence>
<feature type="domain" description="Quinate/shikimate 5-dehydrogenase/glutamyl-tRNA reductase" evidence="8">
    <location>
        <begin position="128"/>
        <end position="201"/>
    </location>
</feature>
<keyword evidence="11" id="KW-1185">Reference proteome</keyword>
<evidence type="ECO:0000313" key="11">
    <source>
        <dbReference type="Proteomes" id="UP000029577"/>
    </source>
</evidence>
<dbReference type="Gene3D" id="3.40.50.10860">
    <property type="entry name" value="Leucine Dehydrogenase, chain A, domain 1"/>
    <property type="match status" value="1"/>
</dbReference>